<dbReference type="Gramene" id="PSR93373">
    <property type="protein sequence ID" value="PSR93373"/>
    <property type="gene ID" value="CEY00_Acc27986"/>
</dbReference>
<dbReference type="EMBL" id="NKQK01000024">
    <property type="protein sequence ID" value="PSR93373.1"/>
    <property type="molecule type" value="Genomic_DNA"/>
</dbReference>
<dbReference type="Pfam" id="PF05097">
    <property type="entry name" value="DUF688"/>
    <property type="match status" value="1"/>
</dbReference>
<dbReference type="STRING" id="1590841.A0A2R6PM25"/>
<accession>A0A2R6PM25</accession>
<dbReference type="PANTHER" id="PTHR37767">
    <property type="entry name" value="HYDROXYPROLINE-RICH GLYCOPROTEIN FAMILY PROTEIN"/>
    <property type="match status" value="1"/>
</dbReference>
<organism evidence="2 3">
    <name type="scientific">Actinidia chinensis var. chinensis</name>
    <name type="common">Chinese soft-hair kiwi</name>
    <dbReference type="NCBI Taxonomy" id="1590841"/>
    <lineage>
        <taxon>Eukaryota</taxon>
        <taxon>Viridiplantae</taxon>
        <taxon>Streptophyta</taxon>
        <taxon>Embryophyta</taxon>
        <taxon>Tracheophyta</taxon>
        <taxon>Spermatophyta</taxon>
        <taxon>Magnoliopsida</taxon>
        <taxon>eudicotyledons</taxon>
        <taxon>Gunneridae</taxon>
        <taxon>Pentapetalae</taxon>
        <taxon>asterids</taxon>
        <taxon>Ericales</taxon>
        <taxon>Actinidiaceae</taxon>
        <taxon>Actinidia</taxon>
    </lineage>
</organism>
<dbReference type="Proteomes" id="UP000241394">
    <property type="component" value="Chromosome LG24"/>
</dbReference>
<evidence type="ECO:0000313" key="2">
    <source>
        <dbReference type="EMBL" id="PSR93373.1"/>
    </source>
</evidence>
<feature type="region of interest" description="Disordered" evidence="1">
    <location>
        <begin position="1"/>
        <end position="55"/>
    </location>
</feature>
<gene>
    <name evidence="2" type="ORF">CEY00_Acc27986</name>
</gene>
<reference evidence="2 3" key="1">
    <citation type="submission" date="2017-07" db="EMBL/GenBank/DDBJ databases">
        <title>An improved, manually edited Actinidia chinensis var. chinensis (kiwifruit) genome highlights the challenges associated with draft genomes and gene prediction in plants.</title>
        <authorList>
            <person name="Pilkington S."/>
            <person name="Crowhurst R."/>
            <person name="Hilario E."/>
            <person name="Nardozza S."/>
            <person name="Fraser L."/>
            <person name="Peng Y."/>
            <person name="Gunaseelan K."/>
            <person name="Simpson R."/>
            <person name="Tahir J."/>
            <person name="Deroles S."/>
            <person name="Templeton K."/>
            <person name="Luo Z."/>
            <person name="Davy M."/>
            <person name="Cheng C."/>
            <person name="Mcneilage M."/>
            <person name="Scaglione D."/>
            <person name="Liu Y."/>
            <person name="Zhang Q."/>
            <person name="Datson P."/>
            <person name="De Silva N."/>
            <person name="Gardiner S."/>
            <person name="Bassett H."/>
            <person name="Chagne D."/>
            <person name="Mccallum J."/>
            <person name="Dzierzon H."/>
            <person name="Deng C."/>
            <person name="Wang Y.-Y."/>
            <person name="Barron N."/>
            <person name="Manako K."/>
            <person name="Bowen J."/>
            <person name="Foster T."/>
            <person name="Erridge Z."/>
            <person name="Tiffin H."/>
            <person name="Waite C."/>
            <person name="Davies K."/>
            <person name="Grierson E."/>
            <person name="Laing W."/>
            <person name="Kirk R."/>
            <person name="Chen X."/>
            <person name="Wood M."/>
            <person name="Montefiori M."/>
            <person name="Brummell D."/>
            <person name="Schwinn K."/>
            <person name="Catanach A."/>
            <person name="Fullerton C."/>
            <person name="Li D."/>
            <person name="Meiyalaghan S."/>
            <person name="Nieuwenhuizen N."/>
            <person name="Read N."/>
            <person name="Prakash R."/>
            <person name="Hunter D."/>
            <person name="Zhang H."/>
            <person name="Mckenzie M."/>
            <person name="Knabel M."/>
            <person name="Harris A."/>
            <person name="Allan A."/>
            <person name="Chen A."/>
            <person name="Janssen B."/>
            <person name="Plunkett B."/>
            <person name="Dwamena C."/>
            <person name="Voogd C."/>
            <person name="Leif D."/>
            <person name="Lafferty D."/>
            <person name="Souleyre E."/>
            <person name="Varkonyi-Gasic E."/>
            <person name="Gambi F."/>
            <person name="Hanley J."/>
            <person name="Yao J.-L."/>
            <person name="Cheung J."/>
            <person name="David K."/>
            <person name="Warren B."/>
            <person name="Marsh K."/>
            <person name="Snowden K."/>
            <person name="Lin-Wang K."/>
            <person name="Brian L."/>
            <person name="Martinez-Sanchez M."/>
            <person name="Wang M."/>
            <person name="Ileperuma N."/>
            <person name="Macnee N."/>
            <person name="Campin R."/>
            <person name="Mcatee P."/>
            <person name="Drummond R."/>
            <person name="Espley R."/>
            <person name="Ireland H."/>
            <person name="Wu R."/>
            <person name="Atkinson R."/>
            <person name="Karunairetnam S."/>
            <person name="Bulley S."/>
            <person name="Chunkath S."/>
            <person name="Hanley Z."/>
            <person name="Storey R."/>
            <person name="Thrimawithana A."/>
            <person name="Thomson S."/>
            <person name="David C."/>
            <person name="Testolin R."/>
        </authorList>
    </citation>
    <scope>NUCLEOTIDE SEQUENCE [LARGE SCALE GENOMIC DNA]</scope>
    <source>
        <strain evidence="3">cv. Red5</strain>
        <tissue evidence="2">Young leaf</tissue>
    </source>
</reference>
<reference evidence="3" key="2">
    <citation type="journal article" date="2018" name="BMC Genomics">
        <title>A manually annotated Actinidia chinensis var. chinensis (kiwifruit) genome highlights the challenges associated with draft genomes and gene prediction in plants.</title>
        <authorList>
            <person name="Pilkington S.M."/>
            <person name="Crowhurst R."/>
            <person name="Hilario E."/>
            <person name="Nardozza S."/>
            <person name="Fraser L."/>
            <person name="Peng Y."/>
            <person name="Gunaseelan K."/>
            <person name="Simpson R."/>
            <person name="Tahir J."/>
            <person name="Deroles S.C."/>
            <person name="Templeton K."/>
            <person name="Luo Z."/>
            <person name="Davy M."/>
            <person name="Cheng C."/>
            <person name="McNeilage M."/>
            <person name="Scaglione D."/>
            <person name="Liu Y."/>
            <person name="Zhang Q."/>
            <person name="Datson P."/>
            <person name="De Silva N."/>
            <person name="Gardiner S.E."/>
            <person name="Bassett H."/>
            <person name="Chagne D."/>
            <person name="McCallum J."/>
            <person name="Dzierzon H."/>
            <person name="Deng C."/>
            <person name="Wang Y.Y."/>
            <person name="Barron L."/>
            <person name="Manako K."/>
            <person name="Bowen J."/>
            <person name="Foster T.M."/>
            <person name="Erridge Z.A."/>
            <person name="Tiffin H."/>
            <person name="Waite C.N."/>
            <person name="Davies K.M."/>
            <person name="Grierson E.P."/>
            <person name="Laing W.A."/>
            <person name="Kirk R."/>
            <person name="Chen X."/>
            <person name="Wood M."/>
            <person name="Montefiori M."/>
            <person name="Brummell D.A."/>
            <person name="Schwinn K.E."/>
            <person name="Catanach A."/>
            <person name="Fullerton C."/>
            <person name="Li D."/>
            <person name="Meiyalaghan S."/>
            <person name="Nieuwenhuizen N."/>
            <person name="Read N."/>
            <person name="Prakash R."/>
            <person name="Hunter D."/>
            <person name="Zhang H."/>
            <person name="McKenzie M."/>
            <person name="Knabel M."/>
            <person name="Harris A."/>
            <person name="Allan A.C."/>
            <person name="Gleave A."/>
            <person name="Chen A."/>
            <person name="Janssen B.J."/>
            <person name="Plunkett B."/>
            <person name="Ampomah-Dwamena C."/>
            <person name="Voogd C."/>
            <person name="Leif D."/>
            <person name="Lafferty D."/>
            <person name="Souleyre E.J.F."/>
            <person name="Varkonyi-Gasic E."/>
            <person name="Gambi F."/>
            <person name="Hanley J."/>
            <person name="Yao J.L."/>
            <person name="Cheung J."/>
            <person name="David K.M."/>
            <person name="Warren B."/>
            <person name="Marsh K."/>
            <person name="Snowden K.C."/>
            <person name="Lin-Wang K."/>
            <person name="Brian L."/>
            <person name="Martinez-Sanchez M."/>
            <person name="Wang M."/>
            <person name="Ileperuma N."/>
            <person name="Macnee N."/>
            <person name="Campin R."/>
            <person name="McAtee P."/>
            <person name="Drummond R.S.M."/>
            <person name="Espley R.V."/>
            <person name="Ireland H.S."/>
            <person name="Wu R."/>
            <person name="Atkinson R.G."/>
            <person name="Karunairetnam S."/>
            <person name="Bulley S."/>
            <person name="Chunkath S."/>
            <person name="Hanley Z."/>
            <person name="Storey R."/>
            <person name="Thrimawithana A.H."/>
            <person name="Thomson S."/>
            <person name="David C."/>
            <person name="Testolin R."/>
            <person name="Huang H."/>
            <person name="Hellens R.P."/>
            <person name="Schaffer R.J."/>
        </authorList>
    </citation>
    <scope>NUCLEOTIDE SEQUENCE [LARGE SCALE GENOMIC DNA]</scope>
    <source>
        <strain evidence="3">cv. Red5</strain>
    </source>
</reference>
<evidence type="ECO:0000313" key="3">
    <source>
        <dbReference type="Proteomes" id="UP000241394"/>
    </source>
</evidence>
<comment type="caution">
    <text evidence="2">The sequence shown here is derived from an EMBL/GenBank/DDBJ whole genome shotgun (WGS) entry which is preliminary data.</text>
</comment>
<feature type="region of interest" description="Disordered" evidence="1">
    <location>
        <begin position="127"/>
        <end position="150"/>
    </location>
</feature>
<dbReference type="AlphaFoldDB" id="A0A2R6PM25"/>
<dbReference type="OMA" id="FLWEERP"/>
<feature type="compositionally biased region" description="Basic and acidic residues" evidence="1">
    <location>
        <begin position="38"/>
        <end position="51"/>
    </location>
</feature>
<proteinExistence type="predicted"/>
<dbReference type="PANTHER" id="PTHR37767:SF1">
    <property type="entry name" value="HYDROXYPROLINE-RICH GLYCOPROTEIN FAMILY PROTEIN"/>
    <property type="match status" value="1"/>
</dbReference>
<dbReference type="OrthoDB" id="1938864at2759"/>
<dbReference type="InterPro" id="IPR007789">
    <property type="entry name" value="DUF688"/>
</dbReference>
<keyword evidence="3" id="KW-1185">Reference proteome</keyword>
<evidence type="ECO:0000256" key="1">
    <source>
        <dbReference type="SAM" id="MobiDB-lite"/>
    </source>
</evidence>
<sequence length="276" mass="30967">MAMENPKISPTAVEMELEVSENSNRKQTKQPVSIPFVWEEKPGTPKKDWKPIKQTTVNPVIPPPVKFVVSIPFKWEEKPGKPLSCFSRLPPGAEIPFPSEKLVALESPPADSRNNNEGIQDRVFESDTEAGGYETPSSPVSATDSSRSSYATGTTSLVGAPFLECLFPLLSPDSGFREKLGCSEKSTFYTPRKVPSRDFDRESNCSVAVRPPQTLGELIMMSRRGSYRRKAVQMRRQKLSMESIKNRAIGCCIFGINNRLEGLQQKWKRQLRLKLM</sequence>
<dbReference type="InParanoid" id="A0A2R6PM25"/>
<feature type="compositionally biased region" description="Polar residues" evidence="1">
    <location>
        <begin position="135"/>
        <end position="150"/>
    </location>
</feature>
<name>A0A2R6PM25_ACTCC</name>
<protein>
    <submittedName>
        <fullName evidence="2">Mothers against decapentaplegic like</fullName>
    </submittedName>
</protein>